<evidence type="ECO:0000256" key="6">
    <source>
        <dbReference type="ARBA" id="ARBA00023242"/>
    </source>
</evidence>
<comment type="caution">
    <text evidence="9">The sequence shown here is derived from an EMBL/GenBank/DDBJ whole genome shotgun (WGS) entry which is preliminary data.</text>
</comment>
<dbReference type="GO" id="GO:0005525">
    <property type="term" value="F:GTP binding"/>
    <property type="evidence" value="ECO:0007669"/>
    <property type="project" value="UniProtKB-KW"/>
</dbReference>
<dbReference type="InterPro" id="IPR027417">
    <property type="entry name" value="P-loop_NTPase"/>
</dbReference>
<keyword evidence="6 7" id="KW-0539">Nucleus</keyword>
<dbReference type="PROSITE" id="PS51721">
    <property type="entry name" value="G_CP"/>
    <property type="match status" value="1"/>
</dbReference>
<dbReference type="InterPro" id="IPR023179">
    <property type="entry name" value="GTP-bd_ortho_bundle_sf"/>
</dbReference>
<evidence type="ECO:0000256" key="2">
    <source>
        <dbReference type="ARBA" id="ARBA00004604"/>
    </source>
</evidence>
<dbReference type="PANTHER" id="PTHR11089">
    <property type="entry name" value="GTP-BINDING PROTEIN-RELATED"/>
    <property type="match status" value="1"/>
</dbReference>
<dbReference type="AlphaFoldDB" id="A0A1W0E959"/>
<dbReference type="SUPFAM" id="SSF52540">
    <property type="entry name" value="P-loop containing nucleoside triphosphate hydrolases"/>
    <property type="match status" value="1"/>
</dbReference>
<dbReference type="GO" id="GO:2000200">
    <property type="term" value="P:regulation of ribosomal subunit export from nucleus"/>
    <property type="evidence" value="ECO:0007669"/>
    <property type="project" value="EnsemblFungi"/>
</dbReference>
<protein>
    <recommendedName>
        <fullName evidence="3 7">Nucleolar GTP-binding protein 2</fullName>
    </recommendedName>
</protein>
<dbReference type="InterPro" id="IPR012971">
    <property type="entry name" value="NOG2_N_dom"/>
</dbReference>
<dbReference type="GO" id="GO:0000055">
    <property type="term" value="P:ribosomal large subunit export from nucleus"/>
    <property type="evidence" value="ECO:0007669"/>
    <property type="project" value="EnsemblFungi"/>
</dbReference>
<gene>
    <name evidence="9" type="primary">nog2</name>
    <name evidence="9" type="ORF">EHP00_485</name>
</gene>
<evidence type="ECO:0000256" key="7">
    <source>
        <dbReference type="RuleBase" id="RU364023"/>
    </source>
</evidence>
<reference evidence="9 10" key="1">
    <citation type="journal article" date="2017" name="Environ. Microbiol.">
        <title>Decay of the glycolytic pathway and adaptation to intranuclear parasitism within Enterocytozoonidae microsporidia.</title>
        <authorList>
            <person name="Wiredu Boakye D."/>
            <person name="Jaroenlak P."/>
            <person name="Prachumwat A."/>
            <person name="Williams T.A."/>
            <person name="Bateman K.S."/>
            <person name="Itsathitphaisarn O."/>
            <person name="Sritunyalucksana K."/>
            <person name="Paszkiewicz K.H."/>
            <person name="Moore K.A."/>
            <person name="Stentiford G.D."/>
            <person name="Williams B.A."/>
        </authorList>
    </citation>
    <scope>NUCLEOTIDE SEQUENCE [LARGE SCALE GENOMIC DNA]</scope>
    <source>
        <strain evidence="9 10">TH1</strain>
    </source>
</reference>
<name>A0A1W0E959_9MICR</name>
<dbReference type="GO" id="GO:0070180">
    <property type="term" value="F:large ribosomal subunit rRNA binding"/>
    <property type="evidence" value="ECO:0007669"/>
    <property type="project" value="EnsemblFungi"/>
</dbReference>
<keyword evidence="10" id="KW-1185">Reference proteome</keyword>
<comment type="function">
    <text evidence="1 7">GTPase that associates with pre-60S ribosomal subunits in the nucleolus and is required for their nuclear export and maturation.</text>
</comment>
<dbReference type="Gene3D" id="1.10.1580.10">
    <property type="match status" value="1"/>
</dbReference>
<keyword evidence="5 7" id="KW-0342">GTP-binding</keyword>
<dbReference type="InterPro" id="IPR050755">
    <property type="entry name" value="TRAFAC_YlqF/YawG_RiboMat"/>
</dbReference>
<sequence>MVKANYYNKNKIKFIDMLQGGKANKNSRGQIIKHADFQSDVKSRNHIEPSRNWFTNTKTVTQDDLEMYRNNIRTKSPYDVLLSTGNVPYSLINNDIKVKRKLDYSFAFGKQGNAKKFKTTYKTMAELAEKAADKKKNYSEMLCKENTKKLIENCESTNKKSWSELYKVLDSSDVIVHVLDARDPLGTKNNQVEKFLKDKQHKTLIFLLNKVDLVPTGVTAAWLRYLSKEHVSLAYHANSINYNYGKQNLLNIIRQLRTLHKKKATMSIGFVGYPNTGKSSIINSLRNKKVCSVAPVPGQTKTWQYVTLTKNTYMIDSPGVCQYDDKIKAVLSNSIKIETLEDTDIYVNALFEKVGKDVIEKTYNIKFENQEDFFIKMGHKYGKLLKGGEPNVDLISKMVLHDFFRGKISYYTECTFE</sequence>
<evidence type="ECO:0000259" key="8">
    <source>
        <dbReference type="PROSITE" id="PS51721"/>
    </source>
</evidence>
<feature type="domain" description="CP-type G" evidence="8">
    <location>
        <begin position="162"/>
        <end position="323"/>
    </location>
</feature>
<comment type="similarity">
    <text evidence="7">Belongs to the TRAFAC class YlqF/YawG GTPase family. NOG2 subfamily.</text>
</comment>
<evidence type="ECO:0000313" key="9">
    <source>
        <dbReference type="EMBL" id="OQS55768.1"/>
    </source>
</evidence>
<dbReference type="PANTHER" id="PTHR11089:SF9">
    <property type="entry name" value="NUCLEOLAR GTP-BINDING PROTEIN 2"/>
    <property type="match status" value="1"/>
</dbReference>
<dbReference type="GO" id="GO:0005730">
    <property type="term" value="C:nucleolus"/>
    <property type="evidence" value="ECO:0007669"/>
    <property type="project" value="UniProtKB-SubCell"/>
</dbReference>
<dbReference type="Pfam" id="PF08153">
    <property type="entry name" value="NGP1NT"/>
    <property type="match status" value="1"/>
</dbReference>
<dbReference type="Gene3D" id="3.40.50.300">
    <property type="entry name" value="P-loop containing nucleotide triphosphate hydrolases"/>
    <property type="match status" value="1"/>
</dbReference>
<dbReference type="FunFam" id="3.40.50.300:FF:000559">
    <property type="entry name" value="Nuclear/nucleolar GTPase 2"/>
    <property type="match status" value="1"/>
</dbReference>
<dbReference type="InterPro" id="IPR006073">
    <property type="entry name" value="GTP-bd"/>
</dbReference>
<proteinExistence type="inferred from homology"/>
<dbReference type="STRING" id="646526.A0A1W0E959"/>
<evidence type="ECO:0000313" key="10">
    <source>
        <dbReference type="Proteomes" id="UP000192758"/>
    </source>
</evidence>
<accession>A0A1W0E959</accession>
<dbReference type="GO" id="GO:0005654">
    <property type="term" value="C:nucleoplasm"/>
    <property type="evidence" value="ECO:0007669"/>
    <property type="project" value="EnsemblFungi"/>
</dbReference>
<dbReference type="GO" id="GO:0030687">
    <property type="term" value="C:preribosome, large subunit precursor"/>
    <property type="evidence" value="ECO:0007669"/>
    <property type="project" value="EnsemblFungi"/>
</dbReference>
<evidence type="ECO:0000256" key="4">
    <source>
        <dbReference type="ARBA" id="ARBA00022741"/>
    </source>
</evidence>
<dbReference type="EMBL" id="MNPJ01000002">
    <property type="protein sequence ID" value="OQS55768.1"/>
    <property type="molecule type" value="Genomic_DNA"/>
</dbReference>
<evidence type="ECO:0000256" key="3">
    <source>
        <dbReference type="ARBA" id="ARBA00022127"/>
    </source>
</evidence>
<evidence type="ECO:0000256" key="5">
    <source>
        <dbReference type="ARBA" id="ARBA00023134"/>
    </source>
</evidence>
<dbReference type="Proteomes" id="UP000192758">
    <property type="component" value="Unassembled WGS sequence"/>
</dbReference>
<dbReference type="Pfam" id="PF01926">
    <property type="entry name" value="MMR_HSR1"/>
    <property type="match status" value="1"/>
</dbReference>
<dbReference type="VEuPathDB" id="MicrosporidiaDB:EHP00_485"/>
<dbReference type="OrthoDB" id="444945at2759"/>
<keyword evidence="4 7" id="KW-0547">Nucleotide-binding</keyword>
<evidence type="ECO:0000256" key="1">
    <source>
        <dbReference type="ARBA" id="ARBA00003892"/>
    </source>
</evidence>
<dbReference type="InterPro" id="IPR030378">
    <property type="entry name" value="G_CP_dom"/>
</dbReference>
<organism evidence="9 10">
    <name type="scientific">Ecytonucleospora hepatopenaei</name>
    <dbReference type="NCBI Taxonomy" id="646526"/>
    <lineage>
        <taxon>Eukaryota</taxon>
        <taxon>Fungi</taxon>
        <taxon>Fungi incertae sedis</taxon>
        <taxon>Microsporidia</taxon>
        <taxon>Enterocytozoonidae</taxon>
        <taxon>Ecytonucleospora</taxon>
    </lineage>
</organism>
<comment type="subcellular location">
    <subcellularLocation>
        <location evidence="2 7">Nucleus</location>
        <location evidence="2 7">Nucleolus</location>
    </subcellularLocation>
</comment>